<evidence type="ECO:0000313" key="1">
    <source>
        <dbReference type="EMBL" id="CEF03141.1"/>
    </source>
</evidence>
<keyword evidence="2" id="KW-1185">Reference proteome</keyword>
<accession>A0ABM9R5Q2</accession>
<evidence type="ECO:0000313" key="2">
    <source>
        <dbReference type="Proteomes" id="UP000043107"/>
    </source>
</evidence>
<name>A0ABM9R5Q2_BIFLI</name>
<gene>
    <name evidence="1" type="ORF">BLIC_c01719</name>
</gene>
<dbReference type="EMBL" id="CCWP01000035">
    <property type="protein sequence ID" value="CEF03141.1"/>
    <property type="molecule type" value="Genomic_DNA"/>
</dbReference>
<sequence>MVTLPPSVRYVPPTMVRPWKNSASTSCAVIEPVAMMLLATRLNSFHCVPSNCLTAVTRELNGTSTLALSFAAPSQYV</sequence>
<comment type="caution">
    <text evidence="1">The sequence shown here is derived from an EMBL/GenBank/DDBJ whole genome shotgun (WGS) entry which is preliminary data.</text>
</comment>
<dbReference type="Proteomes" id="UP000043107">
    <property type="component" value="Unassembled WGS sequence"/>
</dbReference>
<proteinExistence type="predicted"/>
<organism evidence="1 2">
    <name type="scientific">Bifidobacterium longum subsp. infantis</name>
    <dbReference type="NCBI Taxonomy" id="1682"/>
    <lineage>
        <taxon>Bacteria</taxon>
        <taxon>Bacillati</taxon>
        <taxon>Actinomycetota</taxon>
        <taxon>Actinomycetes</taxon>
        <taxon>Bifidobacteriales</taxon>
        <taxon>Bifidobacteriaceae</taxon>
        <taxon>Bifidobacterium</taxon>
    </lineage>
</organism>
<protein>
    <submittedName>
        <fullName evidence="1">Uncharacterized protein</fullName>
    </submittedName>
</protein>
<reference evidence="1 2" key="1">
    <citation type="submission" date="2014-09" db="EMBL/GenBank/DDBJ databases">
        <authorList>
            <person name="Bertelli C."/>
        </authorList>
    </citation>
    <scope>NUCLEOTIDE SEQUENCE [LARGE SCALE GENOMIC DNA]</scope>
    <source>
        <strain evidence="1 2">BIC1401111250</strain>
    </source>
</reference>